<evidence type="ECO:0000313" key="1">
    <source>
        <dbReference type="EMBL" id="MBE0370993.1"/>
    </source>
</evidence>
<comment type="caution">
    <text evidence="1">The sequence shown here is derived from an EMBL/GenBank/DDBJ whole genome shotgun (WGS) entry which is preliminary data.</text>
</comment>
<organism evidence="1 2">
    <name type="scientific">Pseudoalteromonas aurantia 208</name>
    <dbReference type="NCBI Taxonomy" id="1314867"/>
    <lineage>
        <taxon>Bacteria</taxon>
        <taxon>Pseudomonadati</taxon>
        <taxon>Pseudomonadota</taxon>
        <taxon>Gammaproteobacteria</taxon>
        <taxon>Alteromonadales</taxon>
        <taxon>Pseudoalteromonadaceae</taxon>
        <taxon>Pseudoalteromonas</taxon>
    </lineage>
</organism>
<reference evidence="1 2" key="1">
    <citation type="submission" date="2015-03" db="EMBL/GenBank/DDBJ databases">
        <title>Genome sequence of Pseudoalteromonas aurantia.</title>
        <authorList>
            <person name="Xie B.-B."/>
            <person name="Rong J.-C."/>
            <person name="Qin Q.-L."/>
            <person name="Zhang Y.-Z."/>
        </authorList>
    </citation>
    <scope>NUCLEOTIDE SEQUENCE [LARGE SCALE GENOMIC DNA]</scope>
    <source>
        <strain evidence="1 2">208</strain>
    </source>
</reference>
<sequence length="45" mass="5270">MVHSCFLLPTFKVKKYYHNNDTTCIKEVLSSSFLVIMLRVSKNAY</sequence>
<proteinExistence type="predicted"/>
<protein>
    <submittedName>
        <fullName evidence="1">Uncharacterized protein</fullName>
    </submittedName>
</protein>
<accession>A0ABR9EJ15</accession>
<dbReference type="Proteomes" id="UP000615755">
    <property type="component" value="Unassembled WGS sequence"/>
</dbReference>
<gene>
    <name evidence="1" type="ORF">PAUR_b1143</name>
</gene>
<evidence type="ECO:0000313" key="2">
    <source>
        <dbReference type="Proteomes" id="UP000615755"/>
    </source>
</evidence>
<keyword evidence="2" id="KW-1185">Reference proteome</keyword>
<name>A0ABR9EJ15_9GAMM</name>
<dbReference type="EMBL" id="AQGV01000015">
    <property type="protein sequence ID" value="MBE0370993.1"/>
    <property type="molecule type" value="Genomic_DNA"/>
</dbReference>